<organism evidence="3 4">
    <name type="scientific">Ramlibacter pallidus</name>
    <dbReference type="NCBI Taxonomy" id="2780087"/>
    <lineage>
        <taxon>Bacteria</taxon>
        <taxon>Pseudomonadati</taxon>
        <taxon>Pseudomonadota</taxon>
        <taxon>Betaproteobacteria</taxon>
        <taxon>Burkholderiales</taxon>
        <taxon>Comamonadaceae</taxon>
        <taxon>Ramlibacter</taxon>
    </lineage>
</organism>
<dbReference type="Gene3D" id="3.30.70.100">
    <property type="match status" value="1"/>
</dbReference>
<dbReference type="PROSITE" id="PS01047">
    <property type="entry name" value="HMA_1"/>
    <property type="match status" value="1"/>
</dbReference>
<dbReference type="PROSITE" id="PS50846">
    <property type="entry name" value="HMA_2"/>
    <property type="match status" value="1"/>
</dbReference>
<gene>
    <name evidence="3" type="ORF">IM787_08305</name>
</gene>
<dbReference type="Pfam" id="PF00403">
    <property type="entry name" value="HMA"/>
    <property type="match status" value="1"/>
</dbReference>
<keyword evidence="1" id="KW-0479">Metal-binding</keyword>
<dbReference type="InterPro" id="IPR036163">
    <property type="entry name" value="HMA_dom_sf"/>
</dbReference>
<evidence type="ECO:0000259" key="2">
    <source>
        <dbReference type="PROSITE" id="PS50846"/>
    </source>
</evidence>
<evidence type="ECO:0000256" key="1">
    <source>
        <dbReference type="ARBA" id="ARBA00022723"/>
    </source>
</evidence>
<evidence type="ECO:0000313" key="3">
    <source>
        <dbReference type="EMBL" id="MBE7367564.1"/>
    </source>
</evidence>
<comment type="caution">
    <text evidence="3">The sequence shown here is derived from an EMBL/GenBank/DDBJ whole genome shotgun (WGS) entry which is preliminary data.</text>
</comment>
<dbReference type="InterPro" id="IPR006121">
    <property type="entry name" value="HMA_dom"/>
</dbReference>
<sequence length="66" mass="6762">MSQQVFQVQGMSCGHCVGAVTQAVKSVDPQADVKVDLASGKVEVQSAGDPAAIARAIEEEGYKVAA</sequence>
<feature type="domain" description="HMA" evidence="2">
    <location>
        <begin position="2"/>
        <end position="65"/>
    </location>
</feature>
<reference evidence="3 4" key="1">
    <citation type="submission" date="2020-10" db="EMBL/GenBank/DDBJ databases">
        <title>Ramlibacter sp. HM2 16S ribosomal RNA gene Genome sequencing and assembly.</title>
        <authorList>
            <person name="Kang M."/>
        </authorList>
    </citation>
    <scope>NUCLEOTIDE SEQUENCE [LARGE SCALE GENOMIC DNA]</scope>
    <source>
        <strain evidence="3 4">HM2</strain>
    </source>
</reference>
<keyword evidence="4" id="KW-1185">Reference proteome</keyword>
<dbReference type="InterPro" id="IPR017969">
    <property type="entry name" value="Heavy-metal-associated_CS"/>
</dbReference>
<dbReference type="EMBL" id="JADDIV010000002">
    <property type="protein sequence ID" value="MBE7367564.1"/>
    <property type="molecule type" value="Genomic_DNA"/>
</dbReference>
<dbReference type="SUPFAM" id="SSF55008">
    <property type="entry name" value="HMA, heavy metal-associated domain"/>
    <property type="match status" value="1"/>
</dbReference>
<evidence type="ECO:0000313" key="4">
    <source>
        <dbReference type="Proteomes" id="UP000806285"/>
    </source>
</evidence>
<proteinExistence type="predicted"/>
<accession>A0ABR9S382</accession>
<dbReference type="Proteomes" id="UP000806285">
    <property type="component" value="Unassembled WGS sequence"/>
</dbReference>
<dbReference type="RefSeq" id="WP_193676154.1">
    <property type="nucleotide sequence ID" value="NZ_JADDIV010000002.1"/>
</dbReference>
<name>A0ABR9S382_9BURK</name>
<dbReference type="CDD" id="cd00371">
    <property type="entry name" value="HMA"/>
    <property type="match status" value="1"/>
</dbReference>
<protein>
    <submittedName>
        <fullName evidence="3">Heavy-metal-associated domain-containing protein</fullName>
    </submittedName>
</protein>